<dbReference type="SUPFAM" id="SSF75217">
    <property type="entry name" value="alpha/beta knot"/>
    <property type="match status" value="1"/>
</dbReference>
<evidence type="ECO:0000256" key="8">
    <source>
        <dbReference type="ARBA" id="ARBA00078957"/>
    </source>
</evidence>
<comment type="subcellular location">
    <subcellularLocation>
        <location evidence="1">Cytoplasm</location>
    </subcellularLocation>
</comment>
<comment type="similarity">
    <text evidence="2">Belongs to the class IV-like SAM-binding methyltransferase superfamily.</text>
</comment>
<evidence type="ECO:0000313" key="13">
    <source>
        <dbReference type="EnsemblMetazoa" id="XP_038045984.1"/>
    </source>
</evidence>
<dbReference type="GeneID" id="119720391"/>
<dbReference type="SUPFAM" id="SSF50249">
    <property type="entry name" value="Nucleic acid-binding proteins"/>
    <property type="match status" value="1"/>
</dbReference>
<dbReference type="Proteomes" id="UP000887568">
    <property type="component" value="Unplaced"/>
</dbReference>
<evidence type="ECO:0000256" key="4">
    <source>
        <dbReference type="ARBA" id="ARBA00022603"/>
    </source>
</evidence>
<evidence type="ECO:0000256" key="7">
    <source>
        <dbReference type="ARBA" id="ARBA00075627"/>
    </source>
</evidence>
<dbReference type="OrthoDB" id="361029at2759"/>
<dbReference type="InterPro" id="IPR012340">
    <property type="entry name" value="NA-bd_OB-fold"/>
</dbReference>
<evidence type="ECO:0000256" key="12">
    <source>
        <dbReference type="ARBA" id="ARBA00093639"/>
    </source>
</evidence>
<organism evidence="13 14">
    <name type="scientific">Patiria miniata</name>
    <name type="common">Bat star</name>
    <name type="synonym">Asterina miniata</name>
    <dbReference type="NCBI Taxonomy" id="46514"/>
    <lineage>
        <taxon>Eukaryota</taxon>
        <taxon>Metazoa</taxon>
        <taxon>Echinodermata</taxon>
        <taxon>Eleutherozoa</taxon>
        <taxon>Asterozoa</taxon>
        <taxon>Asteroidea</taxon>
        <taxon>Valvatacea</taxon>
        <taxon>Valvatida</taxon>
        <taxon>Asterinidae</taxon>
        <taxon>Patiria</taxon>
    </lineage>
</organism>
<evidence type="ECO:0000313" key="14">
    <source>
        <dbReference type="Proteomes" id="UP000887568"/>
    </source>
</evidence>
<keyword evidence="5" id="KW-0808">Transferase</keyword>
<keyword evidence="4" id="KW-0489">Methyltransferase</keyword>
<protein>
    <recommendedName>
        <fullName evidence="12">28S rRNA (uridine-N(3))-methyltransferase</fullName>
    </recommendedName>
    <alternativeName>
        <fullName evidence="7">Centromere protein 32</fullName>
    </alternativeName>
    <alternativeName>
        <fullName evidence="9">Kinetochore-associated protein</fullName>
    </alternativeName>
    <alternativeName>
        <fullName evidence="8">SPOUT domain-containing methyltransferase 1</fullName>
    </alternativeName>
</protein>
<dbReference type="GO" id="GO:0005737">
    <property type="term" value="C:cytoplasm"/>
    <property type="evidence" value="ECO:0007669"/>
    <property type="project" value="UniProtKB-SubCell"/>
</dbReference>
<keyword evidence="14" id="KW-1185">Reference proteome</keyword>
<evidence type="ECO:0000256" key="11">
    <source>
        <dbReference type="ARBA" id="ARBA00093377"/>
    </source>
</evidence>
<sequence>MGKAAQHLLGLTDHLHRTWAIDGKGSSAPTWLDGPPAPNLGHRRGRQLSTYLQLHCFKFFSRNFTFLHVGRAWTVSVALPGSILENAQSPELRTYLAGQIARAMVVFCVDEIVIFDESGMPSENTDGNFDGIGKKGNPNVQLARILQFLECPQYLRKNFFPMHNDLKFAGLLNPLDCPHHLRIDEACPYREGVVLDRAVGQGKGSIVNVGLLKEVRIDRQLQPGLRVTVEMADTDHINSERKTLRGTVVSPAAPCTEAGLYWGYSVRLASGLGAVFSQSPYKDGYDVTLGTSERGTDVDQLQLSAFRHLLIVFGGLKGLEYSLDADERLKITDPKLLFDHYINTCPTQGSRTIRTEEAILISLSSLRSKVNQVASHTNQT</sequence>
<reference evidence="13" key="1">
    <citation type="submission" date="2022-11" db="UniProtKB">
        <authorList>
            <consortium name="EnsemblMetazoa"/>
        </authorList>
    </citation>
    <scope>IDENTIFICATION</scope>
</reference>
<comment type="catalytic activity">
    <reaction evidence="10">
        <text>uridine in 28S rRNA + S-adenosyl-L-methionine = N(3)-methyluridine in 28S rRNA + S-adenosyl-L-homocysteine + H(+)</text>
        <dbReference type="Rhea" id="RHEA:83635"/>
        <dbReference type="Rhea" id="RHEA-COMP:20178"/>
        <dbReference type="Rhea" id="RHEA-COMP:20181"/>
        <dbReference type="ChEBI" id="CHEBI:15378"/>
        <dbReference type="ChEBI" id="CHEBI:57856"/>
        <dbReference type="ChEBI" id="CHEBI:59789"/>
        <dbReference type="ChEBI" id="CHEBI:65315"/>
        <dbReference type="ChEBI" id="CHEBI:74502"/>
    </reaction>
    <physiologicalReaction direction="left-to-right" evidence="10">
        <dbReference type="Rhea" id="RHEA:83636"/>
    </physiologicalReaction>
</comment>
<dbReference type="FunFam" id="2.40.50.140:FF:000170">
    <property type="entry name" value="SPOUT domain containing methyltransferase 1"/>
    <property type="match status" value="1"/>
</dbReference>
<dbReference type="PANTHER" id="PTHR12150:SF13">
    <property type="entry name" value="METHYLTRANSFERASE C9ORF114-RELATED"/>
    <property type="match status" value="1"/>
</dbReference>
<evidence type="ECO:0000256" key="10">
    <source>
        <dbReference type="ARBA" id="ARBA00093228"/>
    </source>
</evidence>
<comment type="function">
    <text evidence="11">S-adenosyl-L-methionine-dependent methyltransferase that specifically methylates the N3 position of a uridine in 28S rRNA. Required for association of the centrosomes with the poles of the bipolar mitotic spindle during metaphase. Also involved in chromosome alignment. May promote centrosome maturation probably by recruiting A-kinase anchor protein AKAP9 to centrosomes in early mitosis. Binds specifically to miRNA MIR145 hairpin, regulates MIR145 expression at a postranscriptional level.</text>
</comment>
<evidence type="ECO:0000256" key="6">
    <source>
        <dbReference type="ARBA" id="ARBA00062137"/>
    </source>
</evidence>
<name>A0A913Z2A7_PATMI</name>
<dbReference type="AlphaFoldDB" id="A0A913Z2A7"/>
<dbReference type="RefSeq" id="XP_038045984.1">
    <property type="nucleotide sequence ID" value="XM_038190056.1"/>
</dbReference>
<dbReference type="OMA" id="PIQPRLE"/>
<dbReference type="GO" id="GO:0032259">
    <property type="term" value="P:methylation"/>
    <property type="evidence" value="ECO:0007669"/>
    <property type="project" value="UniProtKB-KW"/>
</dbReference>
<proteinExistence type="inferred from homology"/>
<dbReference type="GO" id="GO:0008168">
    <property type="term" value="F:methyltransferase activity"/>
    <property type="evidence" value="ECO:0007669"/>
    <property type="project" value="UniProtKB-KW"/>
</dbReference>
<dbReference type="InterPro" id="IPR003750">
    <property type="entry name" value="Put_MeTrfase-C9orf114-like"/>
</dbReference>
<comment type="subunit">
    <text evidence="6">Interacts with INCA1.</text>
</comment>
<dbReference type="Gene3D" id="3.40.1280.10">
    <property type="match status" value="1"/>
</dbReference>
<dbReference type="InterPro" id="IPR029026">
    <property type="entry name" value="tRNA_m1G_MTases_N"/>
</dbReference>
<accession>A0A913Z2A7</accession>
<dbReference type="PANTHER" id="PTHR12150">
    <property type="entry name" value="CLASS IV SAM-BINDING METHYLTRANSFERASE-RELATED"/>
    <property type="match status" value="1"/>
</dbReference>
<evidence type="ECO:0000256" key="1">
    <source>
        <dbReference type="ARBA" id="ARBA00004496"/>
    </source>
</evidence>
<evidence type="ECO:0000256" key="9">
    <source>
        <dbReference type="ARBA" id="ARBA00079311"/>
    </source>
</evidence>
<evidence type="ECO:0000256" key="2">
    <source>
        <dbReference type="ARBA" id="ARBA00009841"/>
    </source>
</evidence>
<dbReference type="InterPro" id="IPR029028">
    <property type="entry name" value="Alpha/beta_knot_MTases"/>
</dbReference>
<dbReference type="Pfam" id="PF02598">
    <property type="entry name" value="Methyltrn_RNA_3"/>
    <property type="match status" value="1"/>
</dbReference>
<dbReference type="Gene3D" id="2.40.50.140">
    <property type="entry name" value="Nucleic acid-binding proteins"/>
    <property type="match status" value="1"/>
</dbReference>
<dbReference type="EnsemblMetazoa" id="XM_038190056.1">
    <property type="protein sequence ID" value="XP_038045984.1"/>
    <property type="gene ID" value="LOC119720391"/>
</dbReference>
<evidence type="ECO:0000256" key="3">
    <source>
        <dbReference type="ARBA" id="ARBA00022490"/>
    </source>
</evidence>
<evidence type="ECO:0000256" key="5">
    <source>
        <dbReference type="ARBA" id="ARBA00022679"/>
    </source>
</evidence>
<dbReference type="CDD" id="cd18086">
    <property type="entry name" value="HsC9orf114-like"/>
    <property type="match status" value="1"/>
</dbReference>
<keyword evidence="3" id="KW-0963">Cytoplasm</keyword>